<protein>
    <submittedName>
        <fullName evidence="2">Uncharacterized protein</fullName>
    </submittedName>
</protein>
<dbReference type="Proteomes" id="UP001194696">
    <property type="component" value="Unassembled WGS sequence"/>
</dbReference>
<gene>
    <name evidence="2" type="ORF">BGZ96_006518</name>
</gene>
<feature type="compositionally biased region" description="Low complexity" evidence="1">
    <location>
        <begin position="223"/>
        <end position="285"/>
    </location>
</feature>
<sequence>MWTDDKSTSNPALNTGLKELRQGVILPKGLIAVGPKAYANEWTLKVLPTTVNDGLVEVSTVLGNPYFVDLNIVGDATVAETMFASDPSYLGISTGTDFEFTQLIFLKTFQYTVKSGETLPLTFKMQLRKNNLNANIIVDRMEKLIKLGASGSFKNMYLNWTPKATLATMSGFLYPDFATYNVYPDTQYVTLKVGSDFPMIKEWFYREFNITTTPTSLLPPPQSTVTLPTLTTPPVVPTDTPTPTLPTTIEPTVEPTVGPTNEPTVAPTVEPTAEPTVTPTASPAA</sequence>
<evidence type="ECO:0000256" key="1">
    <source>
        <dbReference type="SAM" id="MobiDB-lite"/>
    </source>
</evidence>
<keyword evidence="3" id="KW-1185">Reference proteome</keyword>
<name>A0ABQ7K368_9FUNG</name>
<evidence type="ECO:0000313" key="3">
    <source>
        <dbReference type="Proteomes" id="UP001194696"/>
    </source>
</evidence>
<comment type="caution">
    <text evidence="2">The sequence shown here is derived from an EMBL/GenBank/DDBJ whole genome shotgun (WGS) entry which is preliminary data.</text>
</comment>
<evidence type="ECO:0000313" key="2">
    <source>
        <dbReference type="EMBL" id="KAG0289978.1"/>
    </source>
</evidence>
<feature type="region of interest" description="Disordered" evidence="1">
    <location>
        <begin position="216"/>
        <end position="285"/>
    </location>
</feature>
<proteinExistence type="predicted"/>
<reference evidence="2 3" key="1">
    <citation type="journal article" date="2020" name="Fungal Divers.">
        <title>Resolving the Mortierellaceae phylogeny through synthesis of multi-gene phylogenetics and phylogenomics.</title>
        <authorList>
            <person name="Vandepol N."/>
            <person name="Liber J."/>
            <person name="Desiro A."/>
            <person name="Na H."/>
            <person name="Kennedy M."/>
            <person name="Barry K."/>
            <person name="Grigoriev I.V."/>
            <person name="Miller A.N."/>
            <person name="O'Donnell K."/>
            <person name="Stajich J.E."/>
            <person name="Bonito G."/>
        </authorList>
    </citation>
    <scope>NUCLEOTIDE SEQUENCE [LARGE SCALE GENOMIC DNA]</scope>
    <source>
        <strain evidence="2 3">AD045</strain>
    </source>
</reference>
<accession>A0ABQ7K368</accession>
<dbReference type="EMBL" id="JAAAIM010000316">
    <property type="protein sequence ID" value="KAG0289978.1"/>
    <property type="molecule type" value="Genomic_DNA"/>
</dbReference>
<organism evidence="2 3">
    <name type="scientific">Linnemannia gamsii</name>
    <dbReference type="NCBI Taxonomy" id="64522"/>
    <lineage>
        <taxon>Eukaryota</taxon>
        <taxon>Fungi</taxon>
        <taxon>Fungi incertae sedis</taxon>
        <taxon>Mucoromycota</taxon>
        <taxon>Mortierellomycotina</taxon>
        <taxon>Mortierellomycetes</taxon>
        <taxon>Mortierellales</taxon>
        <taxon>Mortierellaceae</taxon>
        <taxon>Linnemannia</taxon>
    </lineage>
</organism>